<dbReference type="PANTHER" id="PTHR34293">
    <property type="entry name" value="HTH-TYPE TRANSCRIPTIONAL REGULATOR TRMBL2"/>
    <property type="match status" value="1"/>
</dbReference>
<feature type="region of interest" description="Disordered" evidence="1">
    <location>
        <begin position="1"/>
        <end position="20"/>
    </location>
</feature>
<accession>A0ABV2ZLB7</accession>
<gene>
    <name evidence="3" type="ORF">AB0E89_22815</name>
</gene>
<dbReference type="Gene3D" id="1.10.10.10">
    <property type="entry name" value="Winged helix-like DNA-binding domain superfamily/Winged helix DNA-binding domain"/>
    <property type="match status" value="1"/>
</dbReference>
<dbReference type="SMART" id="SM00421">
    <property type="entry name" value="HTH_LUXR"/>
    <property type="match status" value="1"/>
</dbReference>
<dbReference type="EMBL" id="JBEZVE010000012">
    <property type="protein sequence ID" value="MEU3783342.1"/>
    <property type="molecule type" value="Genomic_DNA"/>
</dbReference>
<reference evidence="3 4" key="1">
    <citation type="submission" date="2024-06" db="EMBL/GenBank/DDBJ databases">
        <title>The Natural Products Discovery Center: Release of the First 8490 Sequenced Strains for Exploring Actinobacteria Biosynthetic Diversity.</title>
        <authorList>
            <person name="Kalkreuter E."/>
            <person name="Kautsar S.A."/>
            <person name="Yang D."/>
            <person name="Bader C.D."/>
            <person name="Teijaro C.N."/>
            <person name="Fluegel L."/>
            <person name="Davis C.M."/>
            <person name="Simpson J.R."/>
            <person name="Lauterbach L."/>
            <person name="Steele A.D."/>
            <person name="Gui C."/>
            <person name="Meng S."/>
            <person name="Li G."/>
            <person name="Viehrig K."/>
            <person name="Ye F."/>
            <person name="Su P."/>
            <person name="Kiefer A.F."/>
            <person name="Nichols A."/>
            <person name="Cepeda A.J."/>
            <person name="Yan W."/>
            <person name="Fan B."/>
            <person name="Jiang Y."/>
            <person name="Adhikari A."/>
            <person name="Zheng C.-J."/>
            <person name="Schuster L."/>
            <person name="Cowan T.M."/>
            <person name="Smanski M.J."/>
            <person name="Chevrette M.G."/>
            <person name="De Carvalho L.P.S."/>
            <person name="Shen B."/>
        </authorList>
    </citation>
    <scope>NUCLEOTIDE SEQUENCE [LARGE SCALE GENOMIC DNA]</scope>
    <source>
        <strain evidence="3 4">NPDC033843</strain>
    </source>
</reference>
<evidence type="ECO:0000259" key="2">
    <source>
        <dbReference type="SMART" id="SM00421"/>
    </source>
</evidence>
<dbReference type="InterPro" id="IPR036388">
    <property type="entry name" value="WH-like_DNA-bd_sf"/>
</dbReference>
<proteinExistence type="predicted"/>
<dbReference type="InterPro" id="IPR051797">
    <property type="entry name" value="TrmB-like"/>
</dbReference>
<dbReference type="InterPro" id="IPR016032">
    <property type="entry name" value="Sig_transdc_resp-reg_C-effctor"/>
</dbReference>
<keyword evidence="4" id="KW-1185">Reference proteome</keyword>
<evidence type="ECO:0000313" key="4">
    <source>
        <dbReference type="Proteomes" id="UP001550739"/>
    </source>
</evidence>
<feature type="domain" description="HTH luxR-type" evidence="2">
    <location>
        <begin position="279"/>
        <end position="336"/>
    </location>
</feature>
<name>A0ABV2ZLB7_9ACTN</name>
<dbReference type="InterPro" id="IPR000792">
    <property type="entry name" value="Tscrpt_reg_LuxR_C"/>
</dbReference>
<organism evidence="3 4">
    <name type="scientific">Streptomyces sp. 900129855</name>
    <dbReference type="NCBI Taxonomy" id="3155129"/>
    <lineage>
        <taxon>Bacteria</taxon>
        <taxon>Bacillati</taxon>
        <taxon>Actinomycetota</taxon>
        <taxon>Actinomycetes</taxon>
        <taxon>Kitasatosporales</taxon>
        <taxon>Streptomycetaceae</taxon>
        <taxon>Streptomyces</taxon>
    </lineage>
</organism>
<comment type="caution">
    <text evidence="3">The sequence shown here is derived from an EMBL/GenBank/DDBJ whole genome shotgun (WGS) entry which is preliminary data.</text>
</comment>
<protein>
    <recommendedName>
        <fullName evidence="2">HTH luxR-type domain-containing protein</fullName>
    </recommendedName>
</protein>
<dbReference type="PANTHER" id="PTHR34293:SF1">
    <property type="entry name" value="HTH-TYPE TRANSCRIPTIONAL REGULATOR TRMBL2"/>
    <property type="match status" value="1"/>
</dbReference>
<evidence type="ECO:0000313" key="3">
    <source>
        <dbReference type="EMBL" id="MEU3783342.1"/>
    </source>
</evidence>
<feature type="compositionally biased region" description="Polar residues" evidence="1">
    <location>
        <begin position="1"/>
        <end position="17"/>
    </location>
</feature>
<dbReference type="RefSeq" id="WP_334578213.1">
    <property type="nucleotide sequence ID" value="NZ_JBEZVE010000012.1"/>
</dbReference>
<sequence>MKEVQGATSPHFHQTYKSGVGKVPQVPDLPDLSDDMAAIYQRILHGESVPPGTPGLTELLAGGLVAVNRLAGQDTYNAIEPRYAALQVTRQIHAQIAAVSTYTGALPGLLASLQDQFEAARPPHDAIQHLKGRDVINERIDHEHKAIRAEILTAQPGQRTRADLEYSYDRDRSALEQGLSMRTLYHSSVRRVPTVGDWAKAIAAAGGEIRTFNGRFPRSIIFDRRVAFVPVHTGEDEPPAEEAVMISDPLVVARIAYSFELFWERAEPWFGGSRGEDMGVTTTATQRAILRELCLGRTQAQAAKNLGIGPSWVNEQLGQLRAKLGVETLNEAIYWWATSPDHAVQD</sequence>
<dbReference type="SUPFAM" id="SSF46894">
    <property type="entry name" value="C-terminal effector domain of the bipartite response regulators"/>
    <property type="match status" value="1"/>
</dbReference>
<evidence type="ECO:0000256" key="1">
    <source>
        <dbReference type="SAM" id="MobiDB-lite"/>
    </source>
</evidence>
<dbReference type="Proteomes" id="UP001550739">
    <property type="component" value="Unassembled WGS sequence"/>
</dbReference>